<dbReference type="GO" id="GO:0043139">
    <property type="term" value="F:5'-3' DNA helicase activity"/>
    <property type="evidence" value="ECO:0007669"/>
    <property type="project" value="UniProtKB-EC"/>
</dbReference>
<dbReference type="GO" id="GO:0000723">
    <property type="term" value="P:telomere maintenance"/>
    <property type="evidence" value="ECO:0007669"/>
    <property type="project" value="InterPro"/>
</dbReference>
<dbReference type="GO" id="GO:0006310">
    <property type="term" value="P:DNA recombination"/>
    <property type="evidence" value="ECO:0007669"/>
    <property type="project" value="UniProtKB-KW"/>
</dbReference>
<keyword evidence="1" id="KW-0234">DNA repair</keyword>
<dbReference type="InterPro" id="IPR010285">
    <property type="entry name" value="DNA_helicase_pif1-like_DEAD"/>
</dbReference>
<protein>
    <recommendedName>
        <fullName evidence="1">ATP-dependent DNA helicase</fullName>
        <ecNumber evidence="1">5.6.2.3</ecNumber>
    </recommendedName>
</protein>
<evidence type="ECO:0000313" key="3">
    <source>
        <dbReference type="EMBL" id="KAG2627846.1"/>
    </source>
</evidence>
<dbReference type="AlphaFoldDB" id="A0A8T0V2Y0"/>
<evidence type="ECO:0000256" key="1">
    <source>
        <dbReference type="RuleBase" id="RU363044"/>
    </source>
</evidence>
<accession>A0A8T0V2Y0</accession>
<dbReference type="Gene3D" id="3.40.50.300">
    <property type="entry name" value="P-loop containing nucleotide triphosphate hydrolases"/>
    <property type="match status" value="1"/>
</dbReference>
<dbReference type="PANTHER" id="PTHR10492">
    <property type="match status" value="1"/>
</dbReference>
<keyword evidence="1" id="KW-0378">Hydrolase</keyword>
<organism evidence="3 4">
    <name type="scientific">Panicum virgatum</name>
    <name type="common">Blackwell switchgrass</name>
    <dbReference type="NCBI Taxonomy" id="38727"/>
    <lineage>
        <taxon>Eukaryota</taxon>
        <taxon>Viridiplantae</taxon>
        <taxon>Streptophyta</taxon>
        <taxon>Embryophyta</taxon>
        <taxon>Tracheophyta</taxon>
        <taxon>Spermatophyta</taxon>
        <taxon>Magnoliopsida</taxon>
        <taxon>Liliopsida</taxon>
        <taxon>Poales</taxon>
        <taxon>Poaceae</taxon>
        <taxon>PACMAD clade</taxon>
        <taxon>Panicoideae</taxon>
        <taxon>Panicodae</taxon>
        <taxon>Paniceae</taxon>
        <taxon>Panicinae</taxon>
        <taxon>Panicum</taxon>
        <taxon>Panicum sect. Hiantes</taxon>
    </lineage>
</organism>
<keyword evidence="4" id="KW-1185">Reference proteome</keyword>
<dbReference type="SUPFAM" id="SSF52540">
    <property type="entry name" value="P-loop containing nucleoside triphosphate hydrolases"/>
    <property type="match status" value="2"/>
</dbReference>
<dbReference type="PANTHER" id="PTHR10492:SF72">
    <property type="entry name" value="ATP-DEPENDENT DNA HELICASE"/>
    <property type="match status" value="1"/>
</dbReference>
<dbReference type="GO" id="GO:0006281">
    <property type="term" value="P:DNA repair"/>
    <property type="evidence" value="ECO:0007669"/>
    <property type="project" value="UniProtKB-KW"/>
</dbReference>
<gene>
    <name evidence="3" type="ORF">PVAP13_3KG264236</name>
</gene>
<feature type="domain" description="DNA helicase Pif1-like DEAD-box helicase" evidence="2">
    <location>
        <begin position="59"/>
        <end position="261"/>
    </location>
</feature>
<comment type="cofactor">
    <cofactor evidence="1">
        <name>Mg(2+)</name>
        <dbReference type="ChEBI" id="CHEBI:18420"/>
    </cofactor>
</comment>
<keyword evidence="1" id="KW-0227">DNA damage</keyword>
<dbReference type="Pfam" id="PF05970">
    <property type="entry name" value="PIF1"/>
    <property type="match status" value="1"/>
</dbReference>
<dbReference type="Proteomes" id="UP000823388">
    <property type="component" value="Chromosome 3K"/>
</dbReference>
<keyword evidence="1" id="KW-0067">ATP-binding</keyword>
<reference evidence="3" key="1">
    <citation type="submission" date="2020-05" db="EMBL/GenBank/DDBJ databases">
        <title>WGS assembly of Panicum virgatum.</title>
        <authorList>
            <person name="Lovell J.T."/>
            <person name="Jenkins J."/>
            <person name="Shu S."/>
            <person name="Juenger T.E."/>
            <person name="Schmutz J."/>
        </authorList>
    </citation>
    <scope>NUCLEOTIDE SEQUENCE</scope>
    <source>
        <strain evidence="3">AP13</strain>
    </source>
</reference>
<comment type="catalytic activity">
    <reaction evidence="1">
        <text>ATP + H2O = ADP + phosphate + H(+)</text>
        <dbReference type="Rhea" id="RHEA:13065"/>
        <dbReference type="ChEBI" id="CHEBI:15377"/>
        <dbReference type="ChEBI" id="CHEBI:15378"/>
        <dbReference type="ChEBI" id="CHEBI:30616"/>
        <dbReference type="ChEBI" id="CHEBI:43474"/>
        <dbReference type="ChEBI" id="CHEBI:456216"/>
        <dbReference type="EC" id="5.6.2.3"/>
    </reaction>
</comment>
<comment type="similarity">
    <text evidence="1">Belongs to the helicase family.</text>
</comment>
<keyword evidence="1" id="KW-0347">Helicase</keyword>
<proteinExistence type="inferred from homology"/>
<evidence type="ECO:0000313" key="4">
    <source>
        <dbReference type="Proteomes" id="UP000823388"/>
    </source>
</evidence>
<dbReference type="EMBL" id="CM029041">
    <property type="protein sequence ID" value="KAG2627846.1"/>
    <property type="molecule type" value="Genomic_DNA"/>
</dbReference>
<dbReference type="GO" id="GO:0016787">
    <property type="term" value="F:hydrolase activity"/>
    <property type="evidence" value="ECO:0007669"/>
    <property type="project" value="UniProtKB-KW"/>
</dbReference>
<dbReference type="EC" id="5.6.2.3" evidence="1"/>
<sequence length="306" mass="34169">MVLRDVSDIVSSMGKDIRSYGLPELNVSADEISRDYFRELHKEMKIGFDPKDLEIIPTLNKEQRSGFDMILSHVLSGKGKVFFVDGPGGTGKMYLYKALLAKVRSMDLIAVATATSGIAASIMHGGRTAHSRFKIPIKISDNAVCNFTKQSGTAALMRAASLIIWDEVGMTRREAVETLDRTLQDIMGSSAPFGGKVMVFGGDFRQVLPVVPRGTRAQITDATLQHSYLWEKIQKIYLIQNMRAQNDIWYSEFLLRIGNGTEVSCENDYVQLPDDIIIEYQSEESLDRLIESYFLILPSSVLVVIT</sequence>
<evidence type="ECO:0000259" key="2">
    <source>
        <dbReference type="Pfam" id="PF05970"/>
    </source>
</evidence>
<name>A0A8T0V2Y0_PANVG</name>
<keyword evidence="1" id="KW-0233">DNA recombination</keyword>
<comment type="caution">
    <text evidence="3">The sequence shown here is derived from an EMBL/GenBank/DDBJ whole genome shotgun (WGS) entry which is preliminary data.</text>
</comment>
<dbReference type="GO" id="GO:0005524">
    <property type="term" value="F:ATP binding"/>
    <property type="evidence" value="ECO:0007669"/>
    <property type="project" value="UniProtKB-KW"/>
</dbReference>
<keyword evidence="1" id="KW-0547">Nucleotide-binding</keyword>
<dbReference type="InterPro" id="IPR027417">
    <property type="entry name" value="P-loop_NTPase"/>
</dbReference>